<feature type="region of interest" description="Disordered" evidence="1">
    <location>
        <begin position="235"/>
        <end position="302"/>
    </location>
</feature>
<feature type="transmembrane region" description="Helical" evidence="2">
    <location>
        <begin position="757"/>
        <end position="780"/>
    </location>
</feature>
<dbReference type="Pfam" id="PF19516">
    <property type="entry name" value="DUF6049"/>
    <property type="match status" value="1"/>
</dbReference>
<feature type="region of interest" description="Disordered" evidence="1">
    <location>
        <begin position="34"/>
        <end position="71"/>
    </location>
</feature>
<feature type="compositionally biased region" description="Low complexity" evidence="1">
    <location>
        <begin position="264"/>
        <end position="284"/>
    </location>
</feature>
<evidence type="ECO:0000313" key="4">
    <source>
        <dbReference type="EMBL" id="EKU95427.1"/>
    </source>
</evidence>
<dbReference type="PROSITE" id="PS51257">
    <property type="entry name" value="PROKAR_LIPOPROTEIN"/>
    <property type="match status" value="1"/>
</dbReference>
<dbReference type="eggNOG" id="COG1361">
    <property type="taxonomic scope" value="Bacteria"/>
</dbReference>
<dbReference type="RefSeq" id="WP_007000998.1">
    <property type="nucleotide sequence ID" value="NZ_JH992955.1"/>
</dbReference>
<dbReference type="STRING" id="202789.GCA_001457435_01334"/>
<feature type="signal peptide" evidence="3">
    <location>
        <begin position="1"/>
        <end position="36"/>
    </location>
</feature>
<evidence type="ECO:0000313" key="5">
    <source>
        <dbReference type="Proteomes" id="UP000009888"/>
    </source>
</evidence>
<gene>
    <name evidence="4" type="ORF">HMPREF9233_00792</name>
</gene>
<proteinExistence type="predicted"/>
<feature type="chain" id="PRO_5003929536" description="Secreted protein" evidence="3">
    <location>
        <begin position="37"/>
        <end position="820"/>
    </location>
</feature>
<reference evidence="4 5" key="1">
    <citation type="submission" date="2012-09" db="EMBL/GenBank/DDBJ databases">
        <title>The Genome Sequence of Actinobaculum massiliae ACS-171-V-COL2.</title>
        <authorList>
            <consortium name="The Broad Institute Genome Sequencing Platform"/>
            <person name="Earl A."/>
            <person name="Ward D."/>
            <person name="Feldgarden M."/>
            <person name="Gevers D."/>
            <person name="Saerens B."/>
            <person name="Vaneechoutte M."/>
            <person name="Walker B."/>
            <person name="Young S.K."/>
            <person name="Zeng Q."/>
            <person name="Gargeya S."/>
            <person name="Fitzgerald M."/>
            <person name="Haas B."/>
            <person name="Abouelleil A."/>
            <person name="Alvarado L."/>
            <person name="Arachchi H.M."/>
            <person name="Berlin A."/>
            <person name="Chapman S.B."/>
            <person name="Goldberg J."/>
            <person name="Griggs A."/>
            <person name="Gujja S."/>
            <person name="Hansen M."/>
            <person name="Howarth C."/>
            <person name="Imamovic A."/>
            <person name="Larimer J."/>
            <person name="McCowen C."/>
            <person name="Montmayeur A."/>
            <person name="Murphy C."/>
            <person name="Neiman D."/>
            <person name="Pearson M."/>
            <person name="Priest M."/>
            <person name="Roberts A."/>
            <person name="Saif S."/>
            <person name="Shea T."/>
            <person name="Sisk P."/>
            <person name="Sykes S."/>
            <person name="Wortman J."/>
            <person name="Nusbaum C."/>
            <person name="Birren B."/>
        </authorList>
    </citation>
    <scope>NUCLEOTIDE SEQUENCE [LARGE SCALE GENOMIC DNA]</scope>
    <source>
        <strain evidence="5">ACS-171-V-Col2</strain>
    </source>
</reference>
<keyword evidence="2" id="KW-0472">Membrane</keyword>
<evidence type="ECO:0000256" key="1">
    <source>
        <dbReference type="SAM" id="MobiDB-lite"/>
    </source>
</evidence>
<keyword evidence="2" id="KW-1133">Transmembrane helix</keyword>
<feature type="region of interest" description="Disordered" evidence="1">
    <location>
        <begin position="786"/>
        <end position="820"/>
    </location>
</feature>
<dbReference type="InterPro" id="IPR046112">
    <property type="entry name" value="DUF6049"/>
</dbReference>
<evidence type="ECO:0008006" key="6">
    <source>
        <dbReference type="Google" id="ProtNLM"/>
    </source>
</evidence>
<name>K9EWV7_9ACTO</name>
<organism evidence="4 5">
    <name type="scientific">Actinobaculum massiliense ACS-171-V-Col2</name>
    <dbReference type="NCBI Taxonomy" id="883066"/>
    <lineage>
        <taxon>Bacteria</taxon>
        <taxon>Bacillati</taxon>
        <taxon>Actinomycetota</taxon>
        <taxon>Actinomycetes</taxon>
        <taxon>Actinomycetales</taxon>
        <taxon>Actinomycetaceae</taxon>
        <taxon>Actinobaculum</taxon>
    </lineage>
</organism>
<feature type="compositionally biased region" description="Polar residues" evidence="1">
    <location>
        <begin position="252"/>
        <end position="263"/>
    </location>
</feature>
<accession>K9EWV7</accession>
<dbReference type="Proteomes" id="UP000009888">
    <property type="component" value="Unassembled WGS sequence"/>
</dbReference>
<feature type="region of interest" description="Disordered" evidence="1">
    <location>
        <begin position="445"/>
        <end position="468"/>
    </location>
</feature>
<dbReference type="PATRIC" id="fig|883066.3.peg.820"/>
<dbReference type="HOGENOM" id="CLU_020914_0_0_11"/>
<comment type="caution">
    <text evidence="4">The sequence shown here is derived from an EMBL/GenBank/DDBJ whole genome shotgun (WGS) entry which is preliminary data.</text>
</comment>
<evidence type="ECO:0000256" key="2">
    <source>
        <dbReference type="SAM" id="Phobius"/>
    </source>
</evidence>
<feature type="compositionally biased region" description="Low complexity" evidence="1">
    <location>
        <begin position="457"/>
        <end position="468"/>
    </location>
</feature>
<keyword evidence="2" id="KW-0812">Transmembrane</keyword>
<feature type="compositionally biased region" description="Low complexity" evidence="1">
    <location>
        <begin position="34"/>
        <end position="59"/>
    </location>
</feature>
<dbReference type="EMBL" id="AGWL01000003">
    <property type="protein sequence ID" value="EKU95427.1"/>
    <property type="molecule type" value="Genomic_DNA"/>
</dbReference>
<keyword evidence="3" id="KW-0732">Signal</keyword>
<evidence type="ECO:0000256" key="3">
    <source>
        <dbReference type="SAM" id="SignalP"/>
    </source>
</evidence>
<keyword evidence="5" id="KW-1185">Reference proteome</keyword>
<sequence>MRGSKLGRAAQAVFASLACLAGIALPVAGPAPLASATPTPGPTPSATTTSETATSEPASQPSSTADPDQPLLVRITSVGEPVLGRKSDIRVSAQVQNNTHGSLHLAQAALYSERTTSSNAEAITGFMSGDVTSMGLLATEEPDLTLEPGQTTNVNFVVSRNLVHWGSNGVWGPRGIQVSAVAGDAQGWDRSMLVVDADHDLERAKANVVVPLTAQGHQATELPTLKDTIRAAVAARGQDKPTEVPPAASAQAEGSTTTPSAGQDSAAAGPNGQAAAGQNGQDSATQNGQAPTLFELSGPSDPVAEALTAPAQIEALQKLGRPGVTAAVDPALRESAQFSEALAGFTQNSGASVAYLPGGDVDIASIAHSTAGYQILEQGIAYAQAAAESDIAGTADIAFLARGADQSSLRAARTAGYSTAVISSADASSAGWVTPGAAVRIPLENTATSGSGGAPGAGSAATSPTTPDEASALIADDALSSAVVGKLPALRATEDDEAEAALDALDSRQVTLAFSALRYRERPAADRSQLLMFDRDWTEQAQLSADEVGANIDALMAAPWISASSLDGLRATQTDYTAQLRENNPLPGEAIRQQLTGAETSLTKISSIARITSAPSLLINPATQRALLASSVGLREHPELRESLLADLSQTASSFEGAVSIQPSSPINVISENTELPVHVRNDLPMPIGVVIRVSAPDYRIRPEPEVAATIPASTTSTVSVPIRASGSGNIEILARVTDPPGSLVSRPQSIHVRVRAGWETTATTAAAIVFGLILVLGLVRSVRRGRRSKTVGPREHMTNIQADRQRRRLRRDRGPAPRH</sequence>
<protein>
    <recommendedName>
        <fullName evidence="6">Secreted protein</fullName>
    </recommendedName>
</protein>
<dbReference type="AlphaFoldDB" id="K9EWV7"/>